<accession>A0A3A3G0D0</accession>
<evidence type="ECO:0000313" key="10">
    <source>
        <dbReference type="Proteomes" id="UP000266327"/>
    </source>
</evidence>
<evidence type="ECO:0000256" key="2">
    <source>
        <dbReference type="ARBA" id="ARBA00022692"/>
    </source>
</evidence>
<keyword evidence="2 6" id="KW-0812">Transmembrane</keyword>
<feature type="transmembrane region" description="Helical" evidence="6">
    <location>
        <begin position="365"/>
        <end position="385"/>
    </location>
</feature>
<sequence>MRDLLIFAIVFGSLPYILKRPAIGVLMFTWISLMNPHRLTYGAAYAFPFAAVLGAVTLLSLLFTREPKRFPVTPVTLTLIVFLAWMTFTSFFALEPGLVWKEWDRVMKSLFIILIAMLVLNTEKDIKAFVWVVGLSLGIYGLKGGIFTLASGGSHKVWGPEGSYIYENNSLALAFIATLPIIWYMRVHADKKWLRIGLTGMVICTVIAAVGSYSRGALLGGGVMLFFLWLKSPKKILTGSALIFIVLLVYAVMPEQWFARMQTIDNFQEDASAMGRFNAWYFAINVATNHFLGGGFNVFSPRMFLAYAPNPLDYHVAHSIYFQVLGDHGFIGLTMYLLLMYFSWRTGTRIIKFCKEKEELKWASDLAKMVQVSIIGFAVGGAFLSLAYFDLYYDIILILVLLEKVLILNSNRDGHVPQQKTRTPAPNKINKFQNDLTH</sequence>
<feature type="transmembrane region" description="Helical" evidence="6">
    <location>
        <begin position="320"/>
        <end position="344"/>
    </location>
</feature>
<feature type="transmembrane region" description="Helical" evidence="6">
    <location>
        <begin position="279"/>
        <end position="300"/>
    </location>
</feature>
<feature type="transmembrane region" description="Helical" evidence="6">
    <location>
        <begin position="170"/>
        <end position="189"/>
    </location>
</feature>
<dbReference type="RefSeq" id="WP_119785355.1">
    <property type="nucleotide sequence ID" value="NZ_QYUQ01000002.1"/>
</dbReference>
<evidence type="ECO:0000259" key="8">
    <source>
        <dbReference type="Pfam" id="PF19358"/>
    </source>
</evidence>
<feature type="compositionally biased region" description="Polar residues" evidence="5">
    <location>
        <begin position="418"/>
        <end position="438"/>
    </location>
</feature>
<proteinExistence type="predicted"/>
<evidence type="ECO:0000256" key="5">
    <source>
        <dbReference type="SAM" id="MobiDB-lite"/>
    </source>
</evidence>
<keyword evidence="9" id="KW-0436">Ligase</keyword>
<evidence type="ECO:0000256" key="3">
    <source>
        <dbReference type="ARBA" id="ARBA00022989"/>
    </source>
</evidence>
<evidence type="ECO:0000256" key="4">
    <source>
        <dbReference type="ARBA" id="ARBA00023136"/>
    </source>
</evidence>
<evidence type="ECO:0000259" key="7">
    <source>
        <dbReference type="Pfam" id="PF04932"/>
    </source>
</evidence>
<dbReference type="InterPro" id="IPR045979">
    <property type="entry name" value="DUF5935"/>
</dbReference>
<dbReference type="InterPro" id="IPR051533">
    <property type="entry name" value="WaaL-like"/>
</dbReference>
<name>A0A3A3G0D0_9BURK</name>
<comment type="subcellular location">
    <subcellularLocation>
        <location evidence="1">Membrane</location>
        <topology evidence="1">Multi-pass membrane protein</topology>
    </subcellularLocation>
</comment>
<feature type="domain" description="DUF5935" evidence="8">
    <location>
        <begin position="1"/>
        <end position="188"/>
    </location>
</feature>
<dbReference type="Proteomes" id="UP000266327">
    <property type="component" value="Unassembled WGS sequence"/>
</dbReference>
<dbReference type="PANTHER" id="PTHR37422:SF23">
    <property type="entry name" value="TEICHURONIC ACID BIOSYNTHESIS PROTEIN TUAE"/>
    <property type="match status" value="1"/>
</dbReference>
<dbReference type="Pfam" id="PF19358">
    <property type="entry name" value="DUF5935"/>
    <property type="match status" value="1"/>
</dbReference>
<gene>
    <name evidence="9" type="ORF">D3878_10140</name>
</gene>
<feature type="transmembrane region" description="Helical" evidence="6">
    <location>
        <begin position="236"/>
        <end position="258"/>
    </location>
</feature>
<feature type="region of interest" description="Disordered" evidence="5">
    <location>
        <begin position="415"/>
        <end position="438"/>
    </location>
</feature>
<dbReference type="GO" id="GO:0016874">
    <property type="term" value="F:ligase activity"/>
    <property type="evidence" value="ECO:0007669"/>
    <property type="project" value="UniProtKB-KW"/>
</dbReference>
<dbReference type="GO" id="GO:0016020">
    <property type="term" value="C:membrane"/>
    <property type="evidence" value="ECO:0007669"/>
    <property type="project" value="UniProtKB-SubCell"/>
</dbReference>
<dbReference type="AlphaFoldDB" id="A0A3A3G0D0"/>
<reference evidence="10" key="1">
    <citation type="submission" date="2018-09" db="EMBL/GenBank/DDBJ databases">
        <authorList>
            <person name="Zhu H."/>
        </authorList>
    </citation>
    <scope>NUCLEOTIDE SEQUENCE [LARGE SCALE GENOMIC DNA]</scope>
    <source>
        <strain evidence="10">K1S02-23</strain>
    </source>
</reference>
<keyword evidence="4 6" id="KW-0472">Membrane</keyword>
<dbReference type="InterPro" id="IPR007016">
    <property type="entry name" value="O-antigen_ligase-rel_domated"/>
</dbReference>
<dbReference type="PANTHER" id="PTHR37422">
    <property type="entry name" value="TEICHURONIC ACID BIOSYNTHESIS PROTEIN TUAE"/>
    <property type="match status" value="1"/>
</dbReference>
<dbReference type="NCBIfam" id="TIGR03097">
    <property type="entry name" value="PEP_O_lig_1"/>
    <property type="match status" value="1"/>
</dbReference>
<evidence type="ECO:0000256" key="1">
    <source>
        <dbReference type="ARBA" id="ARBA00004141"/>
    </source>
</evidence>
<protein>
    <submittedName>
        <fullName evidence="9">Putative O-glycosylation ligase, exosortase A system-associated</fullName>
    </submittedName>
</protein>
<keyword evidence="10" id="KW-1185">Reference proteome</keyword>
<comment type="caution">
    <text evidence="9">The sequence shown here is derived from an EMBL/GenBank/DDBJ whole genome shotgun (WGS) entry which is preliminary data.</text>
</comment>
<feature type="transmembrane region" description="Helical" evidence="6">
    <location>
        <begin position="75"/>
        <end position="94"/>
    </location>
</feature>
<evidence type="ECO:0000313" key="9">
    <source>
        <dbReference type="EMBL" id="RJG01893.1"/>
    </source>
</evidence>
<dbReference type="Pfam" id="PF04932">
    <property type="entry name" value="Wzy_C"/>
    <property type="match status" value="1"/>
</dbReference>
<feature type="transmembrane region" description="Helical" evidence="6">
    <location>
        <begin position="43"/>
        <end position="63"/>
    </location>
</feature>
<feature type="transmembrane region" description="Helical" evidence="6">
    <location>
        <begin position="106"/>
        <end position="122"/>
    </location>
</feature>
<dbReference type="InterPro" id="IPR017528">
    <property type="entry name" value="CHP03097O-antigen_lig-rel"/>
</dbReference>
<keyword evidence="3 6" id="KW-1133">Transmembrane helix</keyword>
<feature type="transmembrane region" description="Helical" evidence="6">
    <location>
        <begin position="201"/>
        <end position="230"/>
    </location>
</feature>
<dbReference type="EMBL" id="QYUQ01000002">
    <property type="protein sequence ID" value="RJG01893.1"/>
    <property type="molecule type" value="Genomic_DNA"/>
</dbReference>
<feature type="transmembrane region" description="Helical" evidence="6">
    <location>
        <begin position="129"/>
        <end position="150"/>
    </location>
</feature>
<organism evidence="9 10">
    <name type="scientific">Noviherbaspirillum sedimenti</name>
    <dbReference type="NCBI Taxonomy" id="2320865"/>
    <lineage>
        <taxon>Bacteria</taxon>
        <taxon>Pseudomonadati</taxon>
        <taxon>Pseudomonadota</taxon>
        <taxon>Betaproteobacteria</taxon>
        <taxon>Burkholderiales</taxon>
        <taxon>Oxalobacteraceae</taxon>
        <taxon>Noviherbaspirillum</taxon>
    </lineage>
</organism>
<dbReference type="OrthoDB" id="9772644at2"/>
<evidence type="ECO:0000256" key="6">
    <source>
        <dbReference type="SAM" id="Phobius"/>
    </source>
</evidence>
<feature type="domain" description="O-antigen ligase-related" evidence="7">
    <location>
        <begin position="201"/>
        <end position="337"/>
    </location>
</feature>